<dbReference type="EMBL" id="AMQM01006450">
    <property type="status" value="NOT_ANNOTATED_CDS"/>
    <property type="molecule type" value="Genomic_DNA"/>
</dbReference>
<dbReference type="KEGG" id="hro:HELRODRAFT_178464"/>
<proteinExistence type="predicted"/>
<dbReference type="HOGENOM" id="CLU_1455969_0_0_1"/>
<evidence type="ECO:0000313" key="1">
    <source>
        <dbReference type="EMBL" id="ESN97021.1"/>
    </source>
</evidence>
<evidence type="ECO:0000313" key="2">
    <source>
        <dbReference type="EnsemblMetazoa" id="HelroP178464"/>
    </source>
</evidence>
<keyword evidence="3" id="KW-1185">Reference proteome</keyword>
<dbReference type="EnsemblMetazoa" id="HelroT178464">
    <property type="protein sequence ID" value="HelroP178464"/>
    <property type="gene ID" value="HelroG178464"/>
</dbReference>
<accession>T1FD72</accession>
<gene>
    <name evidence="2" type="primary">20206771</name>
    <name evidence="1" type="ORF">HELRODRAFT_178464</name>
</gene>
<dbReference type="Proteomes" id="UP000015101">
    <property type="component" value="Unassembled WGS sequence"/>
</dbReference>
<dbReference type="GeneID" id="20206771"/>
<dbReference type="EMBL" id="KB097456">
    <property type="protein sequence ID" value="ESN97021.1"/>
    <property type="molecule type" value="Genomic_DNA"/>
</dbReference>
<protein>
    <submittedName>
        <fullName evidence="1 2">Uncharacterized protein</fullName>
    </submittedName>
</protein>
<organism evidence="2 3">
    <name type="scientific">Helobdella robusta</name>
    <name type="common">Californian leech</name>
    <dbReference type="NCBI Taxonomy" id="6412"/>
    <lineage>
        <taxon>Eukaryota</taxon>
        <taxon>Metazoa</taxon>
        <taxon>Spiralia</taxon>
        <taxon>Lophotrochozoa</taxon>
        <taxon>Annelida</taxon>
        <taxon>Clitellata</taxon>
        <taxon>Hirudinea</taxon>
        <taxon>Rhynchobdellida</taxon>
        <taxon>Glossiphoniidae</taxon>
        <taxon>Helobdella</taxon>
    </lineage>
</organism>
<dbReference type="RefSeq" id="XP_009024808.1">
    <property type="nucleotide sequence ID" value="XM_009026560.1"/>
</dbReference>
<reference evidence="3" key="1">
    <citation type="submission" date="2012-12" db="EMBL/GenBank/DDBJ databases">
        <authorList>
            <person name="Hellsten U."/>
            <person name="Grimwood J."/>
            <person name="Chapman J.A."/>
            <person name="Shapiro H."/>
            <person name="Aerts A."/>
            <person name="Otillar R.P."/>
            <person name="Terry A.Y."/>
            <person name="Boore J.L."/>
            <person name="Simakov O."/>
            <person name="Marletaz F."/>
            <person name="Cho S.-J."/>
            <person name="Edsinger-Gonzales E."/>
            <person name="Havlak P."/>
            <person name="Kuo D.-H."/>
            <person name="Larsson T."/>
            <person name="Lv J."/>
            <person name="Arendt D."/>
            <person name="Savage R."/>
            <person name="Osoegawa K."/>
            <person name="de Jong P."/>
            <person name="Lindberg D.R."/>
            <person name="Seaver E.C."/>
            <person name="Weisblat D.A."/>
            <person name="Putnam N.H."/>
            <person name="Grigoriev I.V."/>
            <person name="Rokhsar D.S."/>
        </authorList>
    </citation>
    <scope>NUCLEOTIDE SEQUENCE</scope>
</reference>
<name>T1FD72_HELRO</name>
<reference evidence="1 3" key="2">
    <citation type="journal article" date="2013" name="Nature">
        <title>Insights into bilaterian evolution from three spiralian genomes.</title>
        <authorList>
            <person name="Simakov O."/>
            <person name="Marletaz F."/>
            <person name="Cho S.J."/>
            <person name="Edsinger-Gonzales E."/>
            <person name="Havlak P."/>
            <person name="Hellsten U."/>
            <person name="Kuo D.H."/>
            <person name="Larsson T."/>
            <person name="Lv J."/>
            <person name="Arendt D."/>
            <person name="Savage R."/>
            <person name="Osoegawa K."/>
            <person name="de Jong P."/>
            <person name="Grimwood J."/>
            <person name="Chapman J.A."/>
            <person name="Shapiro H."/>
            <person name="Aerts A."/>
            <person name="Otillar R.P."/>
            <person name="Terry A.Y."/>
            <person name="Boore J.L."/>
            <person name="Grigoriev I.V."/>
            <person name="Lindberg D.R."/>
            <person name="Seaver E.C."/>
            <person name="Weisblat D.A."/>
            <person name="Putnam N.H."/>
            <person name="Rokhsar D.S."/>
        </authorList>
    </citation>
    <scope>NUCLEOTIDE SEQUENCE</scope>
</reference>
<reference evidence="2" key="3">
    <citation type="submission" date="2015-06" db="UniProtKB">
        <authorList>
            <consortium name="EnsemblMetazoa"/>
        </authorList>
    </citation>
    <scope>IDENTIFICATION</scope>
</reference>
<dbReference type="InParanoid" id="T1FD72"/>
<dbReference type="AlphaFoldDB" id="T1FD72"/>
<dbReference type="CTD" id="20206771"/>
<sequence length="186" mass="21367">MAAAVNCVQNKLLYFVFNNFKMFENEELLSNVVSFYSIDAINNAKQQILADWEAANTECVKNWSAKVTSLPSTPQPTPSINVEILNELATSDTEMPFMTVDRSKKRPRLIAGANNKKVFLSFTVHFQEKTEGQNQDENTEHAIAFRVCINREDITKMRYPEIWPSQDVVRDWVSKERQAKKQSSNK</sequence>
<evidence type="ECO:0000313" key="3">
    <source>
        <dbReference type="Proteomes" id="UP000015101"/>
    </source>
</evidence>